<dbReference type="AlphaFoldDB" id="A0A5N6LYM6"/>
<evidence type="ECO:0000313" key="10">
    <source>
        <dbReference type="Proteomes" id="UP000326396"/>
    </source>
</evidence>
<dbReference type="Proteomes" id="UP000326396">
    <property type="component" value="Linkage Group LG7"/>
</dbReference>
<dbReference type="InterPro" id="IPR046347">
    <property type="entry name" value="bZIP_sf"/>
</dbReference>
<evidence type="ECO:0000256" key="6">
    <source>
        <dbReference type="SAM" id="Coils"/>
    </source>
</evidence>
<dbReference type="GO" id="GO:0003677">
    <property type="term" value="F:DNA binding"/>
    <property type="evidence" value="ECO:0007669"/>
    <property type="project" value="UniProtKB-KW"/>
</dbReference>
<dbReference type="GO" id="GO:0046983">
    <property type="term" value="F:protein dimerization activity"/>
    <property type="evidence" value="ECO:0007669"/>
    <property type="project" value="UniProtKB-ARBA"/>
</dbReference>
<feature type="domain" description="BZIP" evidence="8">
    <location>
        <begin position="332"/>
        <end position="383"/>
    </location>
</feature>
<evidence type="ECO:0000256" key="4">
    <source>
        <dbReference type="ARBA" id="ARBA00023163"/>
    </source>
</evidence>
<dbReference type="FunFam" id="1.20.5.170:FF:000020">
    <property type="entry name" value="BZIP transcription factor"/>
    <property type="match status" value="1"/>
</dbReference>
<evidence type="ECO:0000313" key="9">
    <source>
        <dbReference type="EMBL" id="KAD3066426.1"/>
    </source>
</evidence>
<dbReference type="SUPFAM" id="SSF57959">
    <property type="entry name" value="Leucine zipper domain"/>
    <property type="match status" value="1"/>
</dbReference>
<name>A0A5N6LYM6_9ASTR</name>
<dbReference type="PANTHER" id="PTHR22952:SF463">
    <property type="entry name" value="ABSCISIC ACID-INSENSITIVE 5-LIKE PROTEIN 7"/>
    <property type="match status" value="1"/>
</dbReference>
<dbReference type="GO" id="GO:0003700">
    <property type="term" value="F:DNA-binding transcription factor activity"/>
    <property type="evidence" value="ECO:0007669"/>
    <property type="project" value="InterPro"/>
</dbReference>
<evidence type="ECO:0000256" key="5">
    <source>
        <dbReference type="ARBA" id="ARBA00023242"/>
    </source>
</evidence>
<dbReference type="InterPro" id="IPR004827">
    <property type="entry name" value="bZIP"/>
</dbReference>
<keyword evidence="2" id="KW-0805">Transcription regulation</keyword>
<evidence type="ECO:0000259" key="8">
    <source>
        <dbReference type="PROSITE" id="PS50217"/>
    </source>
</evidence>
<dbReference type="PANTHER" id="PTHR22952">
    <property type="entry name" value="CAMP-RESPONSE ELEMENT BINDING PROTEIN-RELATED"/>
    <property type="match status" value="1"/>
</dbReference>
<dbReference type="Pfam" id="PF00170">
    <property type="entry name" value="bZIP_1"/>
    <property type="match status" value="1"/>
</dbReference>
<feature type="region of interest" description="Disordered" evidence="7">
    <location>
        <begin position="79"/>
        <end position="99"/>
    </location>
</feature>
<comment type="subcellular location">
    <subcellularLocation>
        <location evidence="1">Nucleus</location>
    </subcellularLocation>
</comment>
<accession>A0A5N6LYM6</accession>
<dbReference type="PROSITE" id="PS00036">
    <property type="entry name" value="BZIP_BASIC"/>
    <property type="match status" value="1"/>
</dbReference>
<keyword evidence="10" id="KW-1185">Reference proteome</keyword>
<gene>
    <name evidence="9" type="ORF">E3N88_34306</name>
</gene>
<evidence type="ECO:0000256" key="7">
    <source>
        <dbReference type="SAM" id="MobiDB-lite"/>
    </source>
</evidence>
<proteinExistence type="predicted"/>
<reference evidence="9 10" key="1">
    <citation type="submission" date="2019-05" db="EMBL/GenBank/DDBJ databases">
        <title>Mikania micrantha, genome provides insights into the molecular mechanism of rapid growth.</title>
        <authorList>
            <person name="Liu B."/>
        </authorList>
    </citation>
    <scope>NUCLEOTIDE SEQUENCE [LARGE SCALE GENOMIC DNA]</scope>
    <source>
        <strain evidence="9">NLD-2019</strain>
        <tissue evidence="9">Leaf</tissue>
    </source>
</reference>
<dbReference type="InterPro" id="IPR043452">
    <property type="entry name" value="BZIP46-like"/>
</dbReference>
<dbReference type="CDD" id="cd14707">
    <property type="entry name" value="bZIP_plant_BZIP46"/>
    <property type="match status" value="1"/>
</dbReference>
<evidence type="ECO:0000256" key="1">
    <source>
        <dbReference type="ARBA" id="ARBA00004123"/>
    </source>
</evidence>
<dbReference type="GO" id="GO:0045893">
    <property type="term" value="P:positive regulation of DNA-templated transcription"/>
    <property type="evidence" value="ECO:0007669"/>
    <property type="project" value="InterPro"/>
</dbReference>
<keyword evidence="3" id="KW-0238">DNA-binding</keyword>
<keyword evidence="5" id="KW-0539">Nucleus</keyword>
<dbReference type="OrthoDB" id="1927218at2759"/>
<evidence type="ECO:0000256" key="2">
    <source>
        <dbReference type="ARBA" id="ARBA00023015"/>
    </source>
</evidence>
<dbReference type="PROSITE" id="PS50217">
    <property type="entry name" value="BZIP"/>
    <property type="match status" value="1"/>
</dbReference>
<protein>
    <recommendedName>
        <fullName evidence="8">BZIP domain-containing protein</fullName>
    </recommendedName>
</protein>
<dbReference type="Gene3D" id="1.20.5.170">
    <property type="match status" value="1"/>
</dbReference>
<organism evidence="9 10">
    <name type="scientific">Mikania micrantha</name>
    <name type="common">bitter vine</name>
    <dbReference type="NCBI Taxonomy" id="192012"/>
    <lineage>
        <taxon>Eukaryota</taxon>
        <taxon>Viridiplantae</taxon>
        <taxon>Streptophyta</taxon>
        <taxon>Embryophyta</taxon>
        <taxon>Tracheophyta</taxon>
        <taxon>Spermatophyta</taxon>
        <taxon>Magnoliopsida</taxon>
        <taxon>eudicotyledons</taxon>
        <taxon>Gunneridae</taxon>
        <taxon>Pentapetalae</taxon>
        <taxon>asterids</taxon>
        <taxon>campanulids</taxon>
        <taxon>Asterales</taxon>
        <taxon>Asteraceae</taxon>
        <taxon>Asteroideae</taxon>
        <taxon>Heliantheae alliance</taxon>
        <taxon>Eupatorieae</taxon>
        <taxon>Mikania</taxon>
    </lineage>
</organism>
<evidence type="ECO:0000256" key="3">
    <source>
        <dbReference type="ARBA" id="ARBA00023125"/>
    </source>
</evidence>
<comment type="caution">
    <text evidence="9">The sequence shown here is derived from an EMBL/GenBank/DDBJ whole genome shotgun (WGS) entry which is preliminary data.</text>
</comment>
<dbReference type="EMBL" id="SZYD01000017">
    <property type="protein sequence ID" value="KAD3066426.1"/>
    <property type="molecule type" value="Genomic_DNA"/>
</dbReference>
<feature type="coiled-coil region" evidence="6">
    <location>
        <begin position="353"/>
        <end position="387"/>
    </location>
</feature>
<dbReference type="GO" id="GO:0005634">
    <property type="term" value="C:nucleus"/>
    <property type="evidence" value="ECO:0007669"/>
    <property type="project" value="UniProtKB-SubCell"/>
</dbReference>
<sequence length="423" mass="46978">MSSFINFKNYGDTPQPEVNCSKQMVANSPLTRQSSIYSLTFDELQNTLGGGGKDFGSMNMDELLKSIWSAEETQAMASTSSFGIDSNTQNSGSIQRQGSLTLPRTLSRKTVDEVWRELILSTSNGVKDGDLIGQANLQPQEREPTLGEMTLEDFLMKAGVVNENHPIQTNSQPIIPQNGSFFGDVSQPNAENSSFVFGFQNPNQNHMFNGPTVNRVTETQTGVSLHPKPKPQSQLQPIFPKQAALDFTAPLTDQLASPRAKTRKFEQPVKTSVVQASDIENGVMNIKSLGAISVNSPRSLIPKSNVDSTPSPPFYAFGEGGRKTSGTLEKVVERRRRRMIKNRESAARSRARKQAYTLELEAEVAKLKEINHELLKKQKEIMETHNNQILMGGMGHKIEWDMGKVDKSTWDISGRLMEQEQEQ</sequence>
<keyword evidence="4" id="KW-0804">Transcription</keyword>
<dbReference type="SMART" id="SM00338">
    <property type="entry name" value="BRLZ"/>
    <property type="match status" value="1"/>
</dbReference>
<keyword evidence="6" id="KW-0175">Coiled coil</keyword>